<evidence type="ECO:0000313" key="3">
    <source>
        <dbReference type="Proteomes" id="UP000521227"/>
    </source>
</evidence>
<gene>
    <name evidence="2" type="ORF">HNQ36_003951</name>
</gene>
<dbReference type="AlphaFoldDB" id="A0A840N897"/>
<evidence type="ECO:0000313" key="2">
    <source>
        <dbReference type="EMBL" id="MBB5053951.1"/>
    </source>
</evidence>
<accession>A0A840N897</accession>
<feature type="domain" description="DUF2249" evidence="1">
    <location>
        <begin position="97"/>
        <end position="159"/>
    </location>
</feature>
<dbReference type="RefSeq" id="WP_184087662.1">
    <property type="nucleotide sequence ID" value="NZ_JACHIJ010000005.1"/>
</dbReference>
<proteinExistence type="predicted"/>
<reference evidence="2 3" key="1">
    <citation type="submission" date="2020-08" db="EMBL/GenBank/DDBJ databases">
        <title>Genomic Encyclopedia of Type Strains, Phase IV (KMG-IV): sequencing the most valuable type-strain genomes for metagenomic binning, comparative biology and taxonomic classification.</title>
        <authorList>
            <person name="Goeker M."/>
        </authorList>
    </citation>
    <scope>NUCLEOTIDE SEQUENCE [LARGE SCALE GENOMIC DNA]</scope>
    <source>
        <strain evidence="2 3">DSM 17498</strain>
    </source>
</reference>
<name>A0A840N897_9BRAD</name>
<sequence>MKEFIDVDVRPILRAGGEPFSTIMAALASLQPGQGLRLFATFKPIPLFGVMADKGFVHEETELQDGEWEVLFRPIGAPARAQSAPSVDEWPDPIVRLDNRDLDPPEPMVRILAAVETLSPGQIMSAQLRREPVFLFPELEKRGHSWRGGFTPDGTAYELTVRIAG</sequence>
<dbReference type="InterPro" id="IPR018720">
    <property type="entry name" value="DUF2249"/>
</dbReference>
<feature type="domain" description="DUF2249" evidence="1">
    <location>
        <begin position="7"/>
        <end position="73"/>
    </location>
</feature>
<organism evidence="2 3">
    <name type="scientific">Afipia massiliensis</name>
    <dbReference type="NCBI Taxonomy" id="211460"/>
    <lineage>
        <taxon>Bacteria</taxon>
        <taxon>Pseudomonadati</taxon>
        <taxon>Pseudomonadota</taxon>
        <taxon>Alphaproteobacteria</taxon>
        <taxon>Hyphomicrobiales</taxon>
        <taxon>Nitrobacteraceae</taxon>
        <taxon>Afipia</taxon>
    </lineage>
</organism>
<dbReference type="SUPFAM" id="SSF64307">
    <property type="entry name" value="SirA-like"/>
    <property type="match status" value="1"/>
</dbReference>
<comment type="caution">
    <text evidence="2">The sequence shown here is derived from an EMBL/GenBank/DDBJ whole genome shotgun (WGS) entry which is preliminary data.</text>
</comment>
<protein>
    <submittedName>
        <fullName evidence="2">Uncharacterized protein (DUF2249 family)</fullName>
    </submittedName>
</protein>
<dbReference type="EMBL" id="JACHIJ010000005">
    <property type="protein sequence ID" value="MBB5053951.1"/>
    <property type="molecule type" value="Genomic_DNA"/>
</dbReference>
<dbReference type="Proteomes" id="UP000521227">
    <property type="component" value="Unassembled WGS sequence"/>
</dbReference>
<dbReference type="Pfam" id="PF10006">
    <property type="entry name" value="DUF2249"/>
    <property type="match status" value="2"/>
</dbReference>
<evidence type="ECO:0000259" key="1">
    <source>
        <dbReference type="Pfam" id="PF10006"/>
    </source>
</evidence>
<dbReference type="InterPro" id="IPR036868">
    <property type="entry name" value="TusA-like_sf"/>
</dbReference>